<comment type="subcellular location">
    <subcellularLocation>
        <location evidence="1">Nucleus</location>
    </subcellularLocation>
</comment>
<feature type="region of interest" description="Disordered" evidence="3">
    <location>
        <begin position="1"/>
        <end position="328"/>
    </location>
</feature>
<gene>
    <name evidence="5" type="ORF">A1O1_03618</name>
</gene>
<feature type="domain" description="RanBD1" evidence="4">
    <location>
        <begin position="415"/>
        <end position="573"/>
    </location>
</feature>
<reference evidence="5 6" key="1">
    <citation type="submission" date="2013-03" db="EMBL/GenBank/DDBJ databases">
        <title>The Genome Sequence of Capronia coronata CBS 617.96.</title>
        <authorList>
            <consortium name="The Broad Institute Genomics Platform"/>
            <person name="Cuomo C."/>
            <person name="de Hoog S."/>
            <person name="Gorbushina A."/>
            <person name="Walker B."/>
            <person name="Young S.K."/>
            <person name="Zeng Q."/>
            <person name="Gargeya S."/>
            <person name="Fitzgerald M."/>
            <person name="Haas B."/>
            <person name="Abouelleil A."/>
            <person name="Allen A.W."/>
            <person name="Alvarado L."/>
            <person name="Arachchi H.M."/>
            <person name="Berlin A.M."/>
            <person name="Chapman S.B."/>
            <person name="Gainer-Dewar J."/>
            <person name="Goldberg J."/>
            <person name="Griggs A."/>
            <person name="Gujja S."/>
            <person name="Hansen M."/>
            <person name="Howarth C."/>
            <person name="Imamovic A."/>
            <person name="Ireland A."/>
            <person name="Larimer J."/>
            <person name="McCowan C."/>
            <person name="Murphy C."/>
            <person name="Pearson M."/>
            <person name="Poon T.W."/>
            <person name="Priest M."/>
            <person name="Roberts A."/>
            <person name="Saif S."/>
            <person name="Shea T."/>
            <person name="Sisk P."/>
            <person name="Sykes S."/>
            <person name="Wortman J."/>
            <person name="Nusbaum C."/>
            <person name="Birren B."/>
        </authorList>
    </citation>
    <scope>NUCLEOTIDE SEQUENCE [LARGE SCALE GENOMIC DNA]</scope>
    <source>
        <strain evidence="5 6">CBS 617.96</strain>
    </source>
</reference>
<feature type="compositionally biased region" description="Low complexity" evidence="3">
    <location>
        <begin position="360"/>
        <end position="377"/>
    </location>
</feature>
<evidence type="ECO:0000313" key="5">
    <source>
        <dbReference type="EMBL" id="EXJ90515.1"/>
    </source>
</evidence>
<evidence type="ECO:0000256" key="1">
    <source>
        <dbReference type="ARBA" id="ARBA00004123"/>
    </source>
</evidence>
<evidence type="ECO:0000259" key="4">
    <source>
        <dbReference type="PROSITE" id="PS50196"/>
    </source>
</evidence>
<feature type="compositionally biased region" description="Basic and acidic residues" evidence="3">
    <location>
        <begin position="184"/>
        <end position="208"/>
    </location>
</feature>
<dbReference type="GO" id="GO:0005634">
    <property type="term" value="C:nucleus"/>
    <property type="evidence" value="ECO:0007669"/>
    <property type="project" value="UniProtKB-SubCell"/>
</dbReference>
<dbReference type="Proteomes" id="UP000019484">
    <property type="component" value="Unassembled WGS sequence"/>
</dbReference>
<feature type="compositionally biased region" description="Polar residues" evidence="3">
    <location>
        <begin position="52"/>
        <end position="76"/>
    </location>
</feature>
<dbReference type="HOGENOM" id="CLU_019573_1_0_1"/>
<dbReference type="RefSeq" id="XP_007722709.1">
    <property type="nucleotide sequence ID" value="XM_007724519.1"/>
</dbReference>
<name>W9YLG5_9EURO</name>
<feature type="compositionally biased region" description="Low complexity" evidence="3">
    <location>
        <begin position="305"/>
        <end position="328"/>
    </location>
</feature>
<evidence type="ECO:0000256" key="3">
    <source>
        <dbReference type="SAM" id="MobiDB-lite"/>
    </source>
</evidence>
<evidence type="ECO:0000313" key="6">
    <source>
        <dbReference type="Proteomes" id="UP000019484"/>
    </source>
</evidence>
<proteinExistence type="predicted"/>
<dbReference type="InterPro" id="IPR045255">
    <property type="entry name" value="RanBP1-like"/>
</dbReference>
<feature type="compositionally biased region" description="Basic and acidic residues" evidence="3">
    <location>
        <begin position="1"/>
        <end position="24"/>
    </location>
</feature>
<evidence type="ECO:0000256" key="2">
    <source>
        <dbReference type="ARBA" id="ARBA00023242"/>
    </source>
</evidence>
<dbReference type="OrthoDB" id="185618at2759"/>
<dbReference type="InterPro" id="IPR011993">
    <property type="entry name" value="PH-like_dom_sf"/>
</dbReference>
<feature type="compositionally biased region" description="Acidic residues" evidence="3">
    <location>
        <begin position="461"/>
        <end position="475"/>
    </location>
</feature>
<feature type="compositionally biased region" description="Low complexity" evidence="3">
    <location>
        <begin position="209"/>
        <end position="220"/>
    </location>
</feature>
<comment type="caution">
    <text evidence="5">The sequence shown here is derived from an EMBL/GenBank/DDBJ whole genome shotgun (WGS) entry which is preliminary data.</text>
</comment>
<protein>
    <recommendedName>
        <fullName evidence="4">RanBD1 domain-containing protein</fullName>
    </recommendedName>
</protein>
<feature type="compositionally biased region" description="Low complexity" evidence="3">
    <location>
        <begin position="255"/>
        <end position="284"/>
    </location>
</feature>
<dbReference type="Gene3D" id="2.30.29.30">
    <property type="entry name" value="Pleckstrin-homology domain (PH domain)/Phosphotyrosine-binding domain (PTB)"/>
    <property type="match status" value="1"/>
</dbReference>
<dbReference type="AlphaFoldDB" id="W9YLG5"/>
<dbReference type="Pfam" id="PF00638">
    <property type="entry name" value="Ran_BP1"/>
    <property type="match status" value="1"/>
</dbReference>
<dbReference type="EMBL" id="AMWN01000003">
    <property type="protein sequence ID" value="EXJ90515.1"/>
    <property type="molecule type" value="Genomic_DNA"/>
</dbReference>
<keyword evidence="6" id="KW-1185">Reference proteome</keyword>
<dbReference type="STRING" id="1182541.W9YLG5"/>
<organism evidence="5 6">
    <name type="scientific">Capronia coronata CBS 617.96</name>
    <dbReference type="NCBI Taxonomy" id="1182541"/>
    <lineage>
        <taxon>Eukaryota</taxon>
        <taxon>Fungi</taxon>
        <taxon>Dikarya</taxon>
        <taxon>Ascomycota</taxon>
        <taxon>Pezizomycotina</taxon>
        <taxon>Eurotiomycetes</taxon>
        <taxon>Chaetothyriomycetidae</taxon>
        <taxon>Chaetothyriales</taxon>
        <taxon>Herpotrichiellaceae</taxon>
        <taxon>Capronia</taxon>
    </lineage>
</organism>
<sequence>MSSDIGAERSVQDLEHSEDIHDQTPPEGSSDGEGGERTAREKLKKTSIAGLAQSSKSKSGEADTTTAHPLSESTNADALPEMHTEDGFRGRPSKKRSFEDLQTEDPAAGVENGGPPLPKKGLHKRMRSREISGDDPVQGLEKLEDIASPVQEESDTDAQKSPGGPGVLVAAPQKEEEDSAADDTNTKDTKVGSDHETDGSAVAAKDETSSTTKTTTTSEEPQSKPAVPPSSGFANFAAASPFSNFKPTQSPAKETATFSSTGKSTSTSAFASSGLSAFASSEKSPFGTVGSTAKSSGGFGGVSGGQSAFGSSSAGLGGASPFATKPVSGFGSAGGFGSASVFGSGGSGFGAPKPFGGGLSSFAGPAGAASSFGKAKPFGTANQDEEEGSEDGGDDEEKKEGDEDAQQDPRFKQQEVETGEEGEQTIYQCRAKLYHFDKEWKERGVGVFKVNIRYESKAIGDEADSNSDSEDSEDEAKEKEEGDVEAGGQSAFSPVERRARLIMRTDGVHRVVLNTPVFKDMNVGTSDGKEPSGKTMLFTGLEEGNPSLFQIKVGKEDAVKEIYYKIRELIDDL</sequence>
<dbReference type="InterPro" id="IPR000156">
    <property type="entry name" value="Ran_bind_dom"/>
</dbReference>
<feature type="compositionally biased region" description="Low complexity" evidence="3">
    <location>
        <begin position="229"/>
        <end position="247"/>
    </location>
</feature>
<feature type="region of interest" description="Disordered" evidence="3">
    <location>
        <begin position="460"/>
        <end position="491"/>
    </location>
</feature>
<dbReference type="eggNOG" id="KOG0864">
    <property type="taxonomic scope" value="Eukaryota"/>
</dbReference>
<feature type="compositionally biased region" description="Basic and acidic residues" evidence="3">
    <location>
        <begin position="80"/>
        <end position="89"/>
    </location>
</feature>
<feature type="compositionally biased region" description="Acidic residues" evidence="3">
    <location>
        <begin position="383"/>
        <end position="395"/>
    </location>
</feature>
<dbReference type="PANTHER" id="PTHR23138:SF142">
    <property type="entry name" value="RAN-BINDING PROTEIN 3B-RELATED"/>
    <property type="match status" value="1"/>
</dbReference>
<dbReference type="PANTHER" id="PTHR23138">
    <property type="entry name" value="RAN BINDING PROTEIN"/>
    <property type="match status" value="1"/>
</dbReference>
<keyword evidence="2" id="KW-0539">Nucleus</keyword>
<accession>W9YLG5</accession>
<dbReference type="SUPFAM" id="SSF50729">
    <property type="entry name" value="PH domain-like"/>
    <property type="match status" value="1"/>
</dbReference>
<dbReference type="GeneID" id="19158508"/>
<feature type="compositionally biased region" description="Basic and acidic residues" evidence="3">
    <location>
        <begin position="396"/>
        <end position="415"/>
    </location>
</feature>
<feature type="region of interest" description="Disordered" evidence="3">
    <location>
        <begin position="353"/>
        <end position="424"/>
    </location>
</feature>
<dbReference type="PROSITE" id="PS50196">
    <property type="entry name" value="RANBD1"/>
    <property type="match status" value="1"/>
</dbReference>
<dbReference type="SMART" id="SM00160">
    <property type="entry name" value="RanBD"/>
    <property type="match status" value="1"/>
</dbReference>